<evidence type="ECO:0000313" key="3">
    <source>
        <dbReference type="Proteomes" id="UP000316621"/>
    </source>
</evidence>
<gene>
    <name evidence="2" type="ORF">C5167_035293</name>
</gene>
<organism evidence="2 3">
    <name type="scientific">Papaver somniferum</name>
    <name type="common">Opium poppy</name>
    <dbReference type="NCBI Taxonomy" id="3469"/>
    <lineage>
        <taxon>Eukaryota</taxon>
        <taxon>Viridiplantae</taxon>
        <taxon>Streptophyta</taxon>
        <taxon>Embryophyta</taxon>
        <taxon>Tracheophyta</taxon>
        <taxon>Spermatophyta</taxon>
        <taxon>Magnoliopsida</taxon>
        <taxon>Ranunculales</taxon>
        <taxon>Papaveraceae</taxon>
        <taxon>Papaveroideae</taxon>
        <taxon>Papaver</taxon>
    </lineage>
</organism>
<dbReference type="GO" id="GO:0016236">
    <property type="term" value="P:macroautophagy"/>
    <property type="evidence" value="ECO:0007669"/>
    <property type="project" value="InterPro"/>
</dbReference>
<dbReference type="Gramene" id="RZC71456">
    <property type="protein sequence ID" value="RZC71456"/>
    <property type="gene ID" value="C5167_035293"/>
</dbReference>
<dbReference type="PANTHER" id="PTHR17583">
    <property type="entry name" value="PHOSPHOINOSITIDE 3-KINASE REGULATORY SUBUNIT 4"/>
    <property type="match status" value="1"/>
</dbReference>
<dbReference type="PANTHER" id="PTHR17583:SF0">
    <property type="entry name" value="PHOSPHOINOSITIDE 3-KINASE REGULATORY SUBUNIT 4"/>
    <property type="match status" value="1"/>
</dbReference>
<dbReference type="InterPro" id="IPR045162">
    <property type="entry name" value="Vps15-like"/>
</dbReference>
<dbReference type="GO" id="GO:0005770">
    <property type="term" value="C:late endosome"/>
    <property type="evidence" value="ECO:0007669"/>
    <property type="project" value="TreeGrafter"/>
</dbReference>
<evidence type="ECO:0008006" key="4">
    <source>
        <dbReference type="Google" id="ProtNLM"/>
    </source>
</evidence>
<keyword evidence="3" id="KW-1185">Reference proteome</keyword>
<dbReference type="GO" id="GO:0034272">
    <property type="term" value="C:phosphatidylinositol 3-kinase complex, class III, type II"/>
    <property type="evidence" value="ECO:0007669"/>
    <property type="project" value="TreeGrafter"/>
</dbReference>
<dbReference type="GO" id="GO:0006623">
    <property type="term" value="P:protein targeting to vacuole"/>
    <property type="evidence" value="ECO:0007669"/>
    <property type="project" value="TreeGrafter"/>
</dbReference>
<evidence type="ECO:0000256" key="1">
    <source>
        <dbReference type="SAM" id="MobiDB-lite"/>
    </source>
</evidence>
<proteinExistence type="predicted"/>
<sequence>MGNKIARTTQLLFAVKQSHENGVCHGVEGLMNVLVTSWNWLYLADFDRLNPLIYHMTTLRISLFSLTLVGGGDAILLPRCVIPELFLEGQPLFELSKLLAYRRGQYDPSQSLEKIPDSGIRKMILHMIQLDPKSRLSDDSFRVTSLHFFIIFFSCFIPLDSDTRVAVTQSAFHDIHKQMKNNRLNVEIRGGISRTCSLSESERSPQVMEGGNLILNSPKESSKKKGELD</sequence>
<feature type="region of interest" description="Disordered" evidence="1">
    <location>
        <begin position="199"/>
        <end position="229"/>
    </location>
</feature>
<accession>A0A4Y7KF35</accession>
<dbReference type="GO" id="GO:0034271">
    <property type="term" value="C:phosphatidylinositol 3-kinase complex, class III, type I"/>
    <property type="evidence" value="ECO:0007669"/>
    <property type="project" value="TreeGrafter"/>
</dbReference>
<dbReference type="Proteomes" id="UP000316621">
    <property type="component" value="Chromosome 7"/>
</dbReference>
<feature type="compositionally biased region" description="Basic and acidic residues" evidence="1">
    <location>
        <begin position="220"/>
        <end position="229"/>
    </location>
</feature>
<dbReference type="AlphaFoldDB" id="A0A4Y7KF35"/>
<dbReference type="GO" id="GO:0045324">
    <property type="term" value="P:late endosome to vacuole transport"/>
    <property type="evidence" value="ECO:0007669"/>
    <property type="project" value="InterPro"/>
</dbReference>
<dbReference type="EMBL" id="CM010721">
    <property type="protein sequence ID" value="RZC71456.1"/>
    <property type="molecule type" value="Genomic_DNA"/>
</dbReference>
<dbReference type="GO" id="GO:0071561">
    <property type="term" value="C:nucleus-vacuole junction"/>
    <property type="evidence" value="ECO:0007669"/>
    <property type="project" value="TreeGrafter"/>
</dbReference>
<evidence type="ECO:0000313" key="2">
    <source>
        <dbReference type="EMBL" id="RZC71456.1"/>
    </source>
</evidence>
<dbReference type="InterPro" id="IPR011009">
    <property type="entry name" value="Kinase-like_dom_sf"/>
</dbReference>
<protein>
    <recommendedName>
        <fullName evidence="4">Protein kinase domain-containing protein</fullName>
    </recommendedName>
</protein>
<name>A0A4Y7KF35_PAPSO</name>
<dbReference type="STRING" id="3469.A0A4Y7KF35"/>
<dbReference type="GO" id="GO:0004674">
    <property type="term" value="F:protein serine/threonine kinase activity"/>
    <property type="evidence" value="ECO:0007669"/>
    <property type="project" value="InterPro"/>
</dbReference>
<dbReference type="SUPFAM" id="SSF56112">
    <property type="entry name" value="Protein kinase-like (PK-like)"/>
    <property type="match status" value="1"/>
</dbReference>
<reference evidence="2 3" key="1">
    <citation type="journal article" date="2018" name="Science">
        <title>The opium poppy genome and morphinan production.</title>
        <authorList>
            <person name="Guo L."/>
            <person name="Winzer T."/>
            <person name="Yang X."/>
            <person name="Li Y."/>
            <person name="Ning Z."/>
            <person name="He Z."/>
            <person name="Teodor R."/>
            <person name="Lu Y."/>
            <person name="Bowser T.A."/>
            <person name="Graham I.A."/>
            <person name="Ye K."/>
        </authorList>
    </citation>
    <scope>NUCLEOTIDE SEQUENCE [LARGE SCALE GENOMIC DNA]</scope>
    <source>
        <strain evidence="3">cv. HN1</strain>
        <tissue evidence="2">Leaves</tissue>
    </source>
</reference>